<evidence type="ECO:0000256" key="13">
    <source>
        <dbReference type="SAM" id="Phobius"/>
    </source>
</evidence>
<evidence type="ECO:0000256" key="11">
    <source>
        <dbReference type="ARBA" id="ARBA00023303"/>
    </source>
</evidence>
<evidence type="ECO:0000256" key="5">
    <source>
        <dbReference type="ARBA" id="ARBA00022692"/>
    </source>
</evidence>
<reference evidence="14 15" key="1">
    <citation type="submission" date="2015-03" db="EMBL/GenBank/DDBJ databases">
        <title>Complete genome sequence of Muricauda lutaonensis CC-HSB-11T, isolated from a coastal hot spring.</title>
        <authorList>
            <person name="Kim K.M."/>
        </authorList>
    </citation>
    <scope>NUCLEOTIDE SEQUENCE [LARGE SCALE GENOMIC DNA]</scope>
    <source>
        <strain evidence="14 15">CC-HSB-11</strain>
    </source>
</reference>
<comment type="similarity">
    <text evidence="2">Belongs to the TMEM175 family.</text>
</comment>
<sequence>MKFLHNIGRIEAFSDAVFAFAATLMVVNFDLDTDLTLSKTDATGFLSFAVSFFVLVALWWAHYNFFRRTKYMDNVLIALNALLLFVVLYYVFPLKSLVHSWMGEGVKTKEDLSNLFVMYGIGFSLIFFCFSGMYFRAYKKSKSSEKSLNLYFYARHFAIFVLVSLISIVLALFGFGIEFGLPGFFYALLGPLCYLHSKQFYKRYELN</sequence>
<dbReference type="AlphaFoldDB" id="A0A0D5YPM2"/>
<dbReference type="GO" id="GO:0015252">
    <property type="term" value="F:proton channel activity"/>
    <property type="evidence" value="ECO:0007669"/>
    <property type="project" value="InterPro"/>
</dbReference>
<dbReference type="Proteomes" id="UP000032726">
    <property type="component" value="Chromosome"/>
</dbReference>
<dbReference type="GO" id="GO:0005267">
    <property type="term" value="F:potassium channel activity"/>
    <property type="evidence" value="ECO:0007669"/>
    <property type="project" value="UniProtKB-KW"/>
</dbReference>
<dbReference type="STRING" id="516051.VC82_99"/>
<keyword evidence="11" id="KW-0407">Ion channel</keyword>
<evidence type="ECO:0000256" key="12">
    <source>
        <dbReference type="ARBA" id="ARBA00034430"/>
    </source>
</evidence>
<comment type="catalytic activity">
    <reaction evidence="12">
        <text>K(+)(in) = K(+)(out)</text>
        <dbReference type="Rhea" id="RHEA:29463"/>
        <dbReference type="ChEBI" id="CHEBI:29103"/>
    </reaction>
</comment>
<dbReference type="HOGENOM" id="CLU_093496_0_0_10"/>
<keyword evidence="3" id="KW-0813">Transport</keyword>
<proteinExistence type="inferred from homology"/>
<protein>
    <recommendedName>
        <fullName evidence="16">Transglutaminase</fullName>
    </recommendedName>
</protein>
<evidence type="ECO:0000256" key="9">
    <source>
        <dbReference type="ARBA" id="ARBA00023065"/>
    </source>
</evidence>
<gene>
    <name evidence="14" type="ORF">VC82_99</name>
</gene>
<evidence type="ECO:0000256" key="8">
    <source>
        <dbReference type="ARBA" id="ARBA00022989"/>
    </source>
</evidence>
<feature type="transmembrane region" description="Helical" evidence="13">
    <location>
        <begin position="43"/>
        <end position="63"/>
    </location>
</feature>
<keyword evidence="8 13" id="KW-1133">Transmembrane helix</keyword>
<comment type="subcellular location">
    <subcellularLocation>
        <location evidence="1">Membrane</location>
        <topology evidence="1">Multi-pass membrane protein</topology>
    </subcellularLocation>
</comment>
<evidence type="ECO:0000256" key="2">
    <source>
        <dbReference type="ARBA" id="ARBA00006920"/>
    </source>
</evidence>
<name>A0A0D5YPM2_9FLAO</name>
<keyword evidence="5 13" id="KW-0812">Transmembrane</keyword>
<evidence type="ECO:0008006" key="16">
    <source>
        <dbReference type="Google" id="ProtNLM"/>
    </source>
</evidence>
<keyword evidence="9" id="KW-0406">Ion transport</keyword>
<evidence type="ECO:0000256" key="10">
    <source>
        <dbReference type="ARBA" id="ARBA00023136"/>
    </source>
</evidence>
<evidence type="ECO:0000313" key="15">
    <source>
        <dbReference type="Proteomes" id="UP000032726"/>
    </source>
</evidence>
<evidence type="ECO:0000313" key="14">
    <source>
        <dbReference type="EMBL" id="AKA33791.1"/>
    </source>
</evidence>
<evidence type="ECO:0000256" key="6">
    <source>
        <dbReference type="ARBA" id="ARBA00022826"/>
    </source>
</evidence>
<evidence type="ECO:0000256" key="3">
    <source>
        <dbReference type="ARBA" id="ARBA00022448"/>
    </source>
</evidence>
<feature type="transmembrane region" description="Helical" evidence="13">
    <location>
        <begin position="12"/>
        <end position="31"/>
    </location>
</feature>
<accession>A0A0D5YPM2</accession>
<feature type="transmembrane region" description="Helical" evidence="13">
    <location>
        <begin position="112"/>
        <end position="135"/>
    </location>
</feature>
<evidence type="ECO:0000256" key="7">
    <source>
        <dbReference type="ARBA" id="ARBA00022958"/>
    </source>
</evidence>
<feature type="transmembrane region" description="Helical" evidence="13">
    <location>
        <begin position="75"/>
        <end position="92"/>
    </location>
</feature>
<keyword evidence="10 13" id="KW-0472">Membrane</keyword>
<dbReference type="KEGG" id="mlt:VC82_99"/>
<keyword evidence="6" id="KW-0631">Potassium channel</keyword>
<dbReference type="Pfam" id="PF06736">
    <property type="entry name" value="TMEM175"/>
    <property type="match status" value="1"/>
</dbReference>
<keyword evidence="15" id="KW-1185">Reference proteome</keyword>
<keyword evidence="7" id="KW-0630">Potassium</keyword>
<dbReference type="EMBL" id="CP011071">
    <property type="protein sequence ID" value="AKA33791.1"/>
    <property type="molecule type" value="Genomic_DNA"/>
</dbReference>
<evidence type="ECO:0000256" key="1">
    <source>
        <dbReference type="ARBA" id="ARBA00004141"/>
    </source>
</evidence>
<dbReference type="RefSeq" id="WP_045800656.1">
    <property type="nucleotide sequence ID" value="NZ_CP011071.1"/>
</dbReference>
<dbReference type="OrthoDB" id="7626281at2"/>
<evidence type="ECO:0000256" key="4">
    <source>
        <dbReference type="ARBA" id="ARBA00022538"/>
    </source>
</evidence>
<keyword evidence="4" id="KW-0633">Potassium transport</keyword>
<organism evidence="14 15">
    <name type="scientific">Flagellimonas lutaonensis</name>
    <dbReference type="NCBI Taxonomy" id="516051"/>
    <lineage>
        <taxon>Bacteria</taxon>
        <taxon>Pseudomonadati</taxon>
        <taxon>Bacteroidota</taxon>
        <taxon>Flavobacteriia</taxon>
        <taxon>Flavobacteriales</taxon>
        <taxon>Flavobacteriaceae</taxon>
        <taxon>Flagellimonas</taxon>
    </lineage>
</organism>
<dbReference type="InterPro" id="IPR010617">
    <property type="entry name" value="TMEM175-like"/>
</dbReference>
<feature type="transmembrane region" description="Helical" evidence="13">
    <location>
        <begin position="156"/>
        <end position="177"/>
    </location>
</feature>
<dbReference type="GO" id="GO:0016020">
    <property type="term" value="C:membrane"/>
    <property type="evidence" value="ECO:0007669"/>
    <property type="project" value="UniProtKB-SubCell"/>
</dbReference>